<sequence>MILTQRAHARRSSIALAVIALVALPALSGCWSGKEATTNMQAGMATGNGIEAEIGTMEVVNVTLVKGDGVGPAQLIGTIVNNGQTADFVESVELDGKPVTFRPALTSILGGQAISFGYQTAGVKAPVRGAKPEVSTYVPVTFNFRNAGQLKISVMTVPATGFYAGITSTVTLNDVLPAASAGASAATPAE</sequence>
<proteinExistence type="predicted"/>
<dbReference type="AlphaFoldDB" id="A0A6J6MHJ4"/>
<accession>A0A6J6MHJ4</accession>
<dbReference type="EMBL" id="CAEZVB010000016">
    <property type="protein sequence ID" value="CAB4618021.1"/>
    <property type="molecule type" value="Genomic_DNA"/>
</dbReference>
<evidence type="ECO:0000313" key="1">
    <source>
        <dbReference type="EMBL" id="CAB4618021.1"/>
    </source>
</evidence>
<dbReference type="PROSITE" id="PS51257">
    <property type="entry name" value="PROKAR_LIPOPROTEIN"/>
    <property type="match status" value="1"/>
</dbReference>
<evidence type="ECO:0000313" key="2">
    <source>
        <dbReference type="EMBL" id="CAB4672909.1"/>
    </source>
</evidence>
<gene>
    <name evidence="1" type="ORF">UFOPK1908_00535</name>
    <name evidence="2" type="ORF">UFOPK2282_01180</name>
</gene>
<name>A0A6J6MHJ4_9ZZZZ</name>
<organism evidence="2">
    <name type="scientific">freshwater metagenome</name>
    <dbReference type="NCBI Taxonomy" id="449393"/>
    <lineage>
        <taxon>unclassified sequences</taxon>
        <taxon>metagenomes</taxon>
        <taxon>ecological metagenomes</taxon>
    </lineage>
</organism>
<reference evidence="2" key="1">
    <citation type="submission" date="2020-05" db="EMBL/GenBank/DDBJ databases">
        <authorList>
            <person name="Chiriac C."/>
            <person name="Salcher M."/>
            <person name="Ghai R."/>
            <person name="Kavagutti S V."/>
        </authorList>
    </citation>
    <scope>NUCLEOTIDE SEQUENCE</scope>
</reference>
<protein>
    <submittedName>
        <fullName evidence="2">Unannotated protein</fullName>
    </submittedName>
</protein>
<dbReference type="EMBL" id="CAEZWR010000153">
    <property type="protein sequence ID" value="CAB4672909.1"/>
    <property type="molecule type" value="Genomic_DNA"/>
</dbReference>